<feature type="region of interest" description="Disordered" evidence="1">
    <location>
        <begin position="1"/>
        <end position="22"/>
    </location>
</feature>
<dbReference type="Gramene" id="CDF41328">
    <property type="protein sequence ID" value="CDF41328"/>
    <property type="gene ID" value="CHC_T00007844001"/>
</dbReference>
<name>R7QUG6_CHOCR</name>
<proteinExistence type="predicted"/>
<evidence type="ECO:0000313" key="2">
    <source>
        <dbReference type="EMBL" id="CDF41328.1"/>
    </source>
</evidence>
<reference evidence="3" key="1">
    <citation type="journal article" date="2013" name="Proc. Natl. Acad. Sci. U.S.A.">
        <title>Genome structure and metabolic features in the red seaweed Chondrus crispus shed light on evolution of the Archaeplastida.</title>
        <authorList>
            <person name="Collen J."/>
            <person name="Porcel B."/>
            <person name="Carre W."/>
            <person name="Ball S.G."/>
            <person name="Chaparro C."/>
            <person name="Tonon T."/>
            <person name="Barbeyron T."/>
            <person name="Michel G."/>
            <person name="Noel B."/>
            <person name="Valentin K."/>
            <person name="Elias M."/>
            <person name="Artiguenave F."/>
            <person name="Arun A."/>
            <person name="Aury J.M."/>
            <person name="Barbosa-Neto J.F."/>
            <person name="Bothwell J.H."/>
            <person name="Bouget F.Y."/>
            <person name="Brillet L."/>
            <person name="Cabello-Hurtado F."/>
            <person name="Capella-Gutierrez S."/>
            <person name="Charrier B."/>
            <person name="Cladiere L."/>
            <person name="Cock J.M."/>
            <person name="Coelho S.M."/>
            <person name="Colleoni C."/>
            <person name="Czjzek M."/>
            <person name="Da Silva C."/>
            <person name="Delage L."/>
            <person name="Denoeud F."/>
            <person name="Deschamps P."/>
            <person name="Dittami S.M."/>
            <person name="Gabaldon T."/>
            <person name="Gachon C.M."/>
            <person name="Groisillier A."/>
            <person name="Herve C."/>
            <person name="Jabbari K."/>
            <person name="Katinka M."/>
            <person name="Kloareg B."/>
            <person name="Kowalczyk N."/>
            <person name="Labadie K."/>
            <person name="Leblanc C."/>
            <person name="Lopez P.J."/>
            <person name="McLachlan D.H."/>
            <person name="Meslet-Cladiere L."/>
            <person name="Moustafa A."/>
            <person name="Nehr Z."/>
            <person name="Nyvall Collen P."/>
            <person name="Panaud O."/>
            <person name="Partensky F."/>
            <person name="Poulain J."/>
            <person name="Rensing S.A."/>
            <person name="Rousvoal S."/>
            <person name="Samson G."/>
            <person name="Symeonidi A."/>
            <person name="Weissenbach J."/>
            <person name="Zambounis A."/>
            <person name="Wincker P."/>
            <person name="Boyen C."/>
        </authorList>
    </citation>
    <scope>NUCLEOTIDE SEQUENCE [LARGE SCALE GENOMIC DNA]</scope>
    <source>
        <strain evidence="3">cv. Stackhouse</strain>
    </source>
</reference>
<organism evidence="2 3">
    <name type="scientific">Chondrus crispus</name>
    <name type="common">Carrageen Irish moss</name>
    <name type="synonym">Polymorpha crispa</name>
    <dbReference type="NCBI Taxonomy" id="2769"/>
    <lineage>
        <taxon>Eukaryota</taxon>
        <taxon>Rhodophyta</taxon>
        <taxon>Florideophyceae</taxon>
        <taxon>Rhodymeniophycidae</taxon>
        <taxon>Gigartinales</taxon>
        <taxon>Gigartinaceae</taxon>
        <taxon>Chondrus</taxon>
    </lineage>
</organism>
<dbReference type="Proteomes" id="UP000012073">
    <property type="component" value="Unassembled WGS sequence"/>
</dbReference>
<dbReference type="KEGG" id="ccp:CHC_T00007844001"/>
<dbReference type="EMBL" id="HG002355">
    <property type="protein sequence ID" value="CDF41328.1"/>
    <property type="molecule type" value="Genomic_DNA"/>
</dbReference>
<gene>
    <name evidence="2" type="ORF">CHC_T00007844001</name>
</gene>
<accession>R7QUG6</accession>
<evidence type="ECO:0000256" key="1">
    <source>
        <dbReference type="SAM" id="MobiDB-lite"/>
    </source>
</evidence>
<protein>
    <submittedName>
        <fullName evidence="2">Uncharacterized protein</fullName>
    </submittedName>
</protein>
<keyword evidence="3" id="KW-1185">Reference proteome</keyword>
<dbReference type="GeneID" id="17319339"/>
<evidence type="ECO:0000313" key="3">
    <source>
        <dbReference type="Proteomes" id="UP000012073"/>
    </source>
</evidence>
<dbReference type="AlphaFoldDB" id="R7QUG6"/>
<dbReference type="RefSeq" id="XP_005711622.1">
    <property type="nucleotide sequence ID" value="XM_005711565.1"/>
</dbReference>
<feature type="region of interest" description="Disordered" evidence="1">
    <location>
        <begin position="180"/>
        <end position="226"/>
    </location>
</feature>
<feature type="compositionally biased region" description="Pro residues" evidence="1">
    <location>
        <begin position="203"/>
        <end position="217"/>
    </location>
</feature>
<sequence length="226" mass="25226">MWGEDLAVASERDGTYRRGGPTGREVLHARDGRGTCAHACGDTCPRSDTVIWWEARHWSDRYSHITTTHLWPRAAAFAILVPPQSPFPDTRHRSSIPPPPFAFRITTTWTATPNTSLQPTPPNLPPRSPVLYKPSYTHLSLHSLPHNFPLRRTRSLPSSTLPLSRTSLVYRRFPSYASLLPSPSPPHPASEHSYPPLTHHARPAPPSPCGPPRPLPPRPRHAPPPR</sequence>